<dbReference type="Gene3D" id="3.40.140.10">
    <property type="entry name" value="Cytidine Deaminase, domain 2"/>
    <property type="match status" value="1"/>
</dbReference>
<dbReference type="InterPro" id="IPR032865">
    <property type="entry name" value="Prok-E2_A"/>
</dbReference>
<proteinExistence type="predicted"/>
<evidence type="ECO:0000259" key="7">
    <source>
        <dbReference type="Pfam" id="PF14464"/>
    </source>
</evidence>
<reference evidence="8 9" key="1">
    <citation type="submission" date="2018-06" db="EMBL/GenBank/DDBJ databases">
        <title>Genomic Encyclopedia of Archaeal and Bacterial Type Strains, Phase II (KMG-II): from individual species to whole genera.</title>
        <authorList>
            <person name="Goeker M."/>
        </authorList>
    </citation>
    <scope>NUCLEOTIDE SEQUENCE [LARGE SCALE GENOMIC DNA]</scope>
    <source>
        <strain evidence="8 9">T4</strain>
    </source>
</reference>
<keyword evidence="3" id="KW-0378">Hydrolase</keyword>
<keyword evidence="9" id="KW-1185">Reference proteome</keyword>
<dbReference type="GO" id="GO:0008237">
    <property type="term" value="F:metallopeptidase activity"/>
    <property type="evidence" value="ECO:0007669"/>
    <property type="project" value="UniProtKB-KW"/>
</dbReference>
<evidence type="ECO:0000259" key="6">
    <source>
        <dbReference type="Pfam" id="PF00899"/>
    </source>
</evidence>
<dbReference type="SUPFAM" id="SSF69572">
    <property type="entry name" value="Activating enzymes of the ubiquitin-like proteins"/>
    <property type="match status" value="1"/>
</dbReference>
<name>A0A326RZK1_9BACT</name>
<dbReference type="Pfam" id="PF14464">
    <property type="entry name" value="Prok-JAB"/>
    <property type="match status" value="1"/>
</dbReference>
<feature type="domain" description="THIF-type NAD/FAD binding fold" evidence="6">
    <location>
        <begin position="372"/>
        <end position="466"/>
    </location>
</feature>
<keyword evidence="5" id="KW-0482">Metalloprotease</keyword>
<gene>
    <name evidence="8" type="ORF">CLV31_109150</name>
</gene>
<dbReference type="RefSeq" id="WP_111393426.1">
    <property type="nucleotide sequence ID" value="NZ_QKTX01000009.1"/>
</dbReference>
<dbReference type="InterPro" id="IPR000594">
    <property type="entry name" value="ThiF_NAD_FAD-bd"/>
</dbReference>
<keyword evidence="2" id="KW-0479">Metal-binding</keyword>
<dbReference type="GO" id="GO:0008641">
    <property type="term" value="F:ubiquitin-like modifier activating enzyme activity"/>
    <property type="evidence" value="ECO:0007669"/>
    <property type="project" value="InterPro"/>
</dbReference>
<protein>
    <submittedName>
        <fullName evidence="8">ThiF family protein</fullName>
    </submittedName>
</protein>
<evidence type="ECO:0000313" key="8">
    <source>
        <dbReference type="EMBL" id="PZV82289.1"/>
    </source>
</evidence>
<evidence type="ECO:0000256" key="1">
    <source>
        <dbReference type="ARBA" id="ARBA00022670"/>
    </source>
</evidence>
<evidence type="ECO:0000313" key="9">
    <source>
        <dbReference type="Proteomes" id="UP000248917"/>
    </source>
</evidence>
<dbReference type="GO" id="GO:0046872">
    <property type="term" value="F:metal ion binding"/>
    <property type="evidence" value="ECO:0007669"/>
    <property type="project" value="UniProtKB-KW"/>
</dbReference>
<dbReference type="InterPro" id="IPR028090">
    <property type="entry name" value="JAB_dom_prok"/>
</dbReference>
<dbReference type="AlphaFoldDB" id="A0A326RZK1"/>
<dbReference type="Pfam" id="PF00899">
    <property type="entry name" value="ThiF"/>
    <property type="match status" value="1"/>
</dbReference>
<evidence type="ECO:0000256" key="3">
    <source>
        <dbReference type="ARBA" id="ARBA00022801"/>
    </source>
</evidence>
<dbReference type="OrthoDB" id="517279at2"/>
<keyword evidence="1" id="KW-0645">Protease</keyword>
<dbReference type="Gene3D" id="3.40.50.720">
    <property type="entry name" value="NAD(P)-binding Rossmann-like Domain"/>
    <property type="match status" value="1"/>
</dbReference>
<dbReference type="Pfam" id="PF14457">
    <property type="entry name" value="Prok-E2_A"/>
    <property type="match status" value="1"/>
</dbReference>
<evidence type="ECO:0000256" key="2">
    <source>
        <dbReference type="ARBA" id="ARBA00022723"/>
    </source>
</evidence>
<dbReference type="InterPro" id="IPR035985">
    <property type="entry name" value="Ubiquitin-activating_enz"/>
</dbReference>
<evidence type="ECO:0000256" key="4">
    <source>
        <dbReference type="ARBA" id="ARBA00022833"/>
    </source>
</evidence>
<comment type="caution">
    <text evidence="8">The sequence shown here is derived from an EMBL/GenBank/DDBJ whole genome shotgun (WGS) entry which is preliminary data.</text>
</comment>
<sequence length="759" mass="85434">MDKNRFSSSLSNFEGKIRNPELRDSLSFFKNNFPSFKISIWSDSQVAVPLSLNVCLPSLGNYNNIDIREEEPVIFVFDLEDYPTRAPLVFTDRLDFPKDQLAHLYIATNDRPPAFCYIRGSRDEWYANKTIKDLLALIQNWLQDAATGELQLNGKNFDPLRLEGYSGTIIYDYDFFVDVVKKNMGIFPSYNFAFGLFERRSQKSRSTFKFLKLATVANISKVVEEFKEGLNNDGKSEVKKNLHFGYILWASGANTFSNYNVNLPRKWSEFRSFCDSFGVEVKEFESFLCNKDFNHFANFPVIVGIKRPSQLIGFSSDIEFINFQFTVFNKDKGESHFLNDVPIKFFAHNQPLTPGLASKISGIFPIKGLKMIYGCGALGSKIAMHFARGGQIDMVLNDPDSLSPHNLVRHSLLADNLGENKAIALAKEINAIYSDIDSNFTVGHKGFNFDDDTKSKVIKLISWIFDFTASPAFFNKLVVSKSIEHVRVVTSSISDSGNLGLTMVEGETRNPRIDDLQVYLYSRFEENPEIEAWLKREIITQDHSKLDVVVGVGCNSETTVLSDSSVSSHAAFSAGVLNGLLVSPPVHGLIYLQRIKKEPFFKIETEQIEVKAFKVFNAVNNANWEIRFASNVLETMREQMITSGKNETGGVLIGISNAKTRTIHVVNLLPAPLDSQVTPVCFFRGVKGLPGAIRMVTENSGGQLGYIGEWHSHPHGPESVSETDLKTVQRFKAEFDKLRSPLPVFLTILTPEKILPFVF</sequence>
<accession>A0A326RZK1</accession>
<evidence type="ECO:0000256" key="5">
    <source>
        <dbReference type="ARBA" id="ARBA00023049"/>
    </source>
</evidence>
<dbReference type="Proteomes" id="UP000248917">
    <property type="component" value="Unassembled WGS sequence"/>
</dbReference>
<dbReference type="SUPFAM" id="SSF102712">
    <property type="entry name" value="JAB1/MPN domain"/>
    <property type="match status" value="1"/>
</dbReference>
<dbReference type="GO" id="GO:0006508">
    <property type="term" value="P:proteolysis"/>
    <property type="evidence" value="ECO:0007669"/>
    <property type="project" value="UniProtKB-KW"/>
</dbReference>
<organism evidence="8 9">
    <name type="scientific">Algoriphagus aquaeductus</name>
    <dbReference type="NCBI Taxonomy" id="475299"/>
    <lineage>
        <taxon>Bacteria</taxon>
        <taxon>Pseudomonadati</taxon>
        <taxon>Bacteroidota</taxon>
        <taxon>Cytophagia</taxon>
        <taxon>Cytophagales</taxon>
        <taxon>Cyclobacteriaceae</taxon>
        <taxon>Algoriphagus</taxon>
    </lineage>
</organism>
<dbReference type="EMBL" id="QKTX01000009">
    <property type="protein sequence ID" value="PZV82289.1"/>
    <property type="molecule type" value="Genomic_DNA"/>
</dbReference>
<feature type="domain" description="JAB" evidence="7">
    <location>
        <begin position="632"/>
        <end position="729"/>
    </location>
</feature>
<keyword evidence="4" id="KW-0862">Zinc</keyword>